<gene>
    <name evidence="1" type="ORF">FA95DRAFT_1567840</name>
</gene>
<reference evidence="1" key="2">
    <citation type="journal article" date="2022" name="New Phytol.">
        <title>Evolutionary transition to the ectomycorrhizal habit in the genomes of a hyperdiverse lineage of mushroom-forming fungi.</title>
        <authorList>
            <person name="Looney B."/>
            <person name="Miyauchi S."/>
            <person name="Morin E."/>
            <person name="Drula E."/>
            <person name="Courty P.E."/>
            <person name="Kohler A."/>
            <person name="Kuo A."/>
            <person name="LaButti K."/>
            <person name="Pangilinan J."/>
            <person name="Lipzen A."/>
            <person name="Riley R."/>
            <person name="Andreopoulos W."/>
            <person name="He G."/>
            <person name="Johnson J."/>
            <person name="Nolan M."/>
            <person name="Tritt A."/>
            <person name="Barry K.W."/>
            <person name="Grigoriev I.V."/>
            <person name="Nagy L.G."/>
            <person name="Hibbett D."/>
            <person name="Henrissat B."/>
            <person name="Matheny P.B."/>
            <person name="Labbe J."/>
            <person name="Martin F.M."/>
        </authorList>
    </citation>
    <scope>NUCLEOTIDE SEQUENCE</scope>
    <source>
        <strain evidence="1">FP105234-sp</strain>
    </source>
</reference>
<evidence type="ECO:0000313" key="1">
    <source>
        <dbReference type="EMBL" id="KAI0038266.1"/>
    </source>
</evidence>
<evidence type="ECO:0000313" key="2">
    <source>
        <dbReference type="Proteomes" id="UP000814033"/>
    </source>
</evidence>
<name>A0ACB8R404_9AGAM</name>
<accession>A0ACB8R404</accession>
<dbReference type="Proteomes" id="UP000814033">
    <property type="component" value="Unassembled WGS sequence"/>
</dbReference>
<dbReference type="EMBL" id="MU276546">
    <property type="protein sequence ID" value="KAI0038266.1"/>
    <property type="molecule type" value="Genomic_DNA"/>
</dbReference>
<sequence length="385" mass="43374">MHHVARTEAAQLGIHKLVRAAIDVFSAASFITQHLSLDQGQICLFIKNSSFVVDNNDLDFKVVVGLPSRGAQLHPVTMMGWAPIGEKWNRSLSFLIGERILHALETATLTGYYYTVSTIHLLATLHASLDDNNPVPFPSKDWSQSLPFDFLMEIPMQSQVGDVGYVTATSPIFHPMFNILKRDPTATHSFDFRIHCSQNGIELGNMSAPIFRRMHEDMVRLGDRRFKSTLQFLPPTTGTTRRLLSFEYNCNVVNNAFRNANSLWTGSEPKGIELYLMEVFMVTFIDTYWLDCSVEDLNSQCAASSTNGNLQETKPQELKFDLIAEWDAITSSRQVQLVGVFDTEWSTKYKTTLTLLKTRGPRFSVTPLSTGQYPDDAGRYSVKIL</sequence>
<comment type="caution">
    <text evidence="1">The sequence shown here is derived from an EMBL/GenBank/DDBJ whole genome shotgun (WGS) entry which is preliminary data.</text>
</comment>
<reference evidence="1" key="1">
    <citation type="submission" date="2021-02" db="EMBL/GenBank/DDBJ databases">
        <authorList>
            <consortium name="DOE Joint Genome Institute"/>
            <person name="Ahrendt S."/>
            <person name="Looney B.P."/>
            <person name="Miyauchi S."/>
            <person name="Morin E."/>
            <person name="Drula E."/>
            <person name="Courty P.E."/>
            <person name="Chicoki N."/>
            <person name="Fauchery L."/>
            <person name="Kohler A."/>
            <person name="Kuo A."/>
            <person name="Labutti K."/>
            <person name="Pangilinan J."/>
            <person name="Lipzen A."/>
            <person name="Riley R."/>
            <person name="Andreopoulos W."/>
            <person name="He G."/>
            <person name="Johnson J."/>
            <person name="Barry K.W."/>
            <person name="Grigoriev I.V."/>
            <person name="Nagy L."/>
            <person name="Hibbett D."/>
            <person name="Henrissat B."/>
            <person name="Matheny P.B."/>
            <person name="Labbe J."/>
            <person name="Martin F."/>
        </authorList>
    </citation>
    <scope>NUCLEOTIDE SEQUENCE</scope>
    <source>
        <strain evidence="1">FP105234-sp</strain>
    </source>
</reference>
<protein>
    <submittedName>
        <fullName evidence="1">Uncharacterized protein</fullName>
    </submittedName>
</protein>
<organism evidence="1 2">
    <name type="scientific">Auriscalpium vulgare</name>
    <dbReference type="NCBI Taxonomy" id="40419"/>
    <lineage>
        <taxon>Eukaryota</taxon>
        <taxon>Fungi</taxon>
        <taxon>Dikarya</taxon>
        <taxon>Basidiomycota</taxon>
        <taxon>Agaricomycotina</taxon>
        <taxon>Agaricomycetes</taxon>
        <taxon>Russulales</taxon>
        <taxon>Auriscalpiaceae</taxon>
        <taxon>Auriscalpium</taxon>
    </lineage>
</organism>
<keyword evidence="2" id="KW-1185">Reference proteome</keyword>
<proteinExistence type="predicted"/>